<evidence type="ECO:0000313" key="2">
    <source>
        <dbReference type="Proteomes" id="UP000594569"/>
    </source>
</evidence>
<gene>
    <name evidence="1" type="ORF">I5V48_06830</name>
</gene>
<dbReference type="EMBL" id="CP065430">
    <property type="protein sequence ID" value="QPO25720.1"/>
    <property type="molecule type" value="Genomic_DNA"/>
</dbReference>
<protein>
    <submittedName>
        <fullName evidence="1">Uncharacterized protein</fullName>
    </submittedName>
</protein>
<sequence length="137" mass="16517">MNDSNNVFVKDFYLELVTKKEQCESKISELEIEIGKLKEKIALYNNQLTKHSERTVFKPDYSIEENSELWEIRTDIEKLKTSTHDSSKRTEEFTRLLLEEENYQKQKESYFEDENKKRKLNMKNIFSKKTYKDSAKK</sequence>
<dbReference type="AlphaFoldDB" id="A0A426T982"/>
<evidence type="ECO:0000313" key="1">
    <source>
        <dbReference type="EMBL" id="QPO25720.1"/>
    </source>
</evidence>
<accession>A0A426T982</accession>
<reference evidence="1 2" key="1">
    <citation type="submission" date="2020-12" db="EMBL/GenBank/DDBJ databases">
        <title>Nonconservative transfer and diversity of a new family of integrative and conjugative elements associated with antibiotic resistance in zoonotic pathogen Streptococcus suis.</title>
        <authorList>
            <person name="Huang J."/>
        </authorList>
    </citation>
    <scope>NUCLEOTIDE SEQUENCE [LARGE SCALE GENOMIC DNA]</scope>
    <source>
        <strain evidence="1 2">YZDH1</strain>
    </source>
</reference>
<proteinExistence type="predicted"/>
<dbReference type="RefSeq" id="WP_105130551.1">
    <property type="nucleotide sequence ID" value="NZ_CP065430.1"/>
</dbReference>
<dbReference type="Proteomes" id="UP000594569">
    <property type="component" value="Chromosome"/>
</dbReference>
<organism evidence="1 2">
    <name type="scientific">Streptococcus suis</name>
    <dbReference type="NCBI Taxonomy" id="1307"/>
    <lineage>
        <taxon>Bacteria</taxon>
        <taxon>Bacillati</taxon>
        <taxon>Bacillota</taxon>
        <taxon>Bacilli</taxon>
        <taxon>Lactobacillales</taxon>
        <taxon>Streptococcaceae</taxon>
        <taxon>Streptococcus</taxon>
    </lineage>
</organism>
<name>A0A426T982_STRSU</name>